<dbReference type="Gene3D" id="2.40.50.40">
    <property type="match status" value="1"/>
</dbReference>
<dbReference type="AlphaFoldDB" id="A0A8C1Y299"/>
<sequence>NKKKKKQLFLSLIKSNHNQSIYCIQPNLHASETGCCGEITNVKNYLKWVMSYYWISSSCPRHAIVFKTIAGKEICVDPETSWVNGHVDKVDKRTTTAAKTTATE</sequence>
<evidence type="ECO:0000256" key="1">
    <source>
        <dbReference type="ARBA" id="ARBA00022514"/>
    </source>
</evidence>
<dbReference type="GO" id="GO:0005615">
    <property type="term" value="C:extracellular space"/>
    <property type="evidence" value="ECO:0007669"/>
    <property type="project" value="UniProtKB-KW"/>
</dbReference>
<dbReference type="Proteomes" id="UP000694700">
    <property type="component" value="Unplaced"/>
</dbReference>
<dbReference type="GO" id="GO:0008009">
    <property type="term" value="F:chemokine activity"/>
    <property type="evidence" value="ECO:0007669"/>
    <property type="project" value="InterPro"/>
</dbReference>
<dbReference type="SMART" id="SM00199">
    <property type="entry name" value="SCY"/>
    <property type="match status" value="1"/>
</dbReference>
<evidence type="ECO:0000313" key="3">
    <source>
        <dbReference type="Ensembl" id="ENSCCRP00015090318.1"/>
    </source>
</evidence>
<dbReference type="SUPFAM" id="SSF54117">
    <property type="entry name" value="Interleukin 8-like chemokines"/>
    <property type="match status" value="1"/>
</dbReference>
<dbReference type="Pfam" id="PF00048">
    <property type="entry name" value="IL8"/>
    <property type="match status" value="1"/>
</dbReference>
<dbReference type="InterPro" id="IPR036048">
    <property type="entry name" value="Interleukin_8-like_sf"/>
</dbReference>
<name>A0A8C1Y299_CYPCA</name>
<proteinExistence type="predicted"/>
<evidence type="ECO:0000259" key="2">
    <source>
        <dbReference type="SMART" id="SM00199"/>
    </source>
</evidence>
<dbReference type="Ensembl" id="ENSCCRT00015093233.1">
    <property type="protein sequence ID" value="ENSCCRP00015090318.1"/>
    <property type="gene ID" value="ENSCCRG00015036475.1"/>
</dbReference>
<accession>A0A8C1Y299</accession>
<feature type="domain" description="Chemokine interleukin-8-like" evidence="2">
    <location>
        <begin position="32"/>
        <end position="90"/>
    </location>
</feature>
<dbReference type="InterPro" id="IPR001811">
    <property type="entry name" value="Chemokine_IL8-like_dom"/>
</dbReference>
<dbReference type="CDD" id="cd00272">
    <property type="entry name" value="Chemokine_CC"/>
    <property type="match status" value="1"/>
</dbReference>
<reference evidence="3" key="1">
    <citation type="submission" date="2025-08" db="UniProtKB">
        <authorList>
            <consortium name="Ensembl"/>
        </authorList>
    </citation>
    <scope>IDENTIFICATION</scope>
</reference>
<protein>
    <recommendedName>
        <fullName evidence="2">Chemokine interleukin-8-like domain-containing protein</fullName>
    </recommendedName>
</protein>
<keyword evidence="1" id="KW-0202">Cytokine</keyword>
<evidence type="ECO:0000313" key="4">
    <source>
        <dbReference type="Proteomes" id="UP000694700"/>
    </source>
</evidence>
<dbReference type="GO" id="GO:0006955">
    <property type="term" value="P:immune response"/>
    <property type="evidence" value="ECO:0007669"/>
    <property type="project" value="InterPro"/>
</dbReference>
<organism evidence="3 4">
    <name type="scientific">Cyprinus carpio</name>
    <name type="common">Common carp</name>
    <dbReference type="NCBI Taxonomy" id="7962"/>
    <lineage>
        <taxon>Eukaryota</taxon>
        <taxon>Metazoa</taxon>
        <taxon>Chordata</taxon>
        <taxon>Craniata</taxon>
        <taxon>Vertebrata</taxon>
        <taxon>Euteleostomi</taxon>
        <taxon>Actinopterygii</taxon>
        <taxon>Neopterygii</taxon>
        <taxon>Teleostei</taxon>
        <taxon>Ostariophysi</taxon>
        <taxon>Cypriniformes</taxon>
        <taxon>Cyprinidae</taxon>
        <taxon>Cyprininae</taxon>
        <taxon>Cyprinus</taxon>
    </lineage>
</organism>